<evidence type="ECO:0000313" key="2">
    <source>
        <dbReference type="EMBL" id="CAB5079551.1"/>
    </source>
</evidence>
<name>A0A6J7VPB6_9CAUD</name>
<organism evidence="2">
    <name type="scientific">uncultured Caudovirales phage</name>
    <dbReference type="NCBI Taxonomy" id="2100421"/>
    <lineage>
        <taxon>Viruses</taxon>
        <taxon>Duplodnaviria</taxon>
        <taxon>Heunggongvirae</taxon>
        <taxon>Uroviricota</taxon>
        <taxon>Caudoviricetes</taxon>
        <taxon>Peduoviridae</taxon>
        <taxon>Maltschvirus</taxon>
        <taxon>Maltschvirus maltsch</taxon>
    </lineage>
</organism>
<evidence type="ECO:0000256" key="1">
    <source>
        <dbReference type="SAM" id="MobiDB-lite"/>
    </source>
</evidence>
<sequence>MSLELALQQNTAALNTLIALLSNPAVVVNQGPVNIEGGAQVGAPAESTKTTRAKPTKPTAEKVEAKKAEVEKAEETKAEPLTYEATAAWVVKVGAKLGKAGVTQVLGQFGAEKNLKEVDPSQWAAVIVACQELLG</sequence>
<feature type="region of interest" description="Disordered" evidence="1">
    <location>
        <begin position="37"/>
        <end position="68"/>
    </location>
</feature>
<proteinExistence type="predicted"/>
<accession>A0A6J7VPB6</accession>
<feature type="compositionally biased region" description="Basic and acidic residues" evidence="1">
    <location>
        <begin position="59"/>
        <end position="68"/>
    </location>
</feature>
<gene>
    <name evidence="2" type="ORF">UFOVP143_23</name>
</gene>
<dbReference type="EMBL" id="LR798191">
    <property type="protein sequence ID" value="CAB5079551.1"/>
    <property type="molecule type" value="Genomic_DNA"/>
</dbReference>
<protein>
    <submittedName>
        <fullName evidence="2">Uncharacterized protein</fullName>
    </submittedName>
</protein>
<reference evidence="2" key="1">
    <citation type="submission" date="2020-05" db="EMBL/GenBank/DDBJ databases">
        <authorList>
            <person name="Chiriac C."/>
            <person name="Salcher M."/>
            <person name="Ghai R."/>
            <person name="Kavagutti S V."/>
        </authorList>
    </citation>
    <scope>NUCLEOTIDE SEQUENCE</scope>
</reference>